<evidence type="ECO:0000256" key="11">
    <source>
        <dbReference type="ARBA" id="ARBA00037696"/>
    </source>
</evidence>
<dbReference type="InterPro" id="IPR036097">
    <property type="entry name" value="HisK_dim/P_sf"/>
</dbReference>
<name>A0ABP7PJY4_9GAMM</name>
<dbReference type="SUPFAM" id="SSF55785">
    <property type="entry name" value="PYP-like sensor domain (PAS domain)"/>
    <property type="match status" value="1"/>
</dbReference>
<evidence type="ECO:0000256" key="1">
    <source>
        <dbReference type="ARBA" id="ARBA00000085"/>
    </source>
</evidence>
<evidence type="ECO:0000256" key="5">
    <source>
        <dbReference type="ARBA" id="ARBA00022741"/>
    </source>
</evidence>
<accession>A0ABP7PJY4</accession>
<dbReference type="InterPro" id="IPR036890">
    <property type="entry name" value="HATPase_C_sf"/>
</dbReference>
<protein>
    <recommendedName>
        <fullName evidence="12">Sensory histidine kinase/phosphatase NtrB</fullName>
        <ecNumber evidence="2">2.7.13.3</ecNumber>
    </recommendedName>
    <alternativeName>
        <fullName evidence="13">Nitrogen regulation protein NR(II)</fullName>
    </alternativeName>
    <alternativeName>
        <fullName evidence="14">Nitrogen regulator II</fullName>
    </alternativeName>
</protein>
<dbReference type="SMART" id="SM00387">
    <property type="entry name" value="HATPase_c"/>
    <property type="match status" value="1"/>
</dbReference>
<keyword evidence="18" id="KW-1185">Reference proteome</keyword>
<feature type="domain" description="Histidine kinase" evidence="15">
    <location>
        <begin position="148"/>
        <end position="383"/>
    </location>
</feature>
<dbReference type="PROSITE" id="PS50109">
    <property type="entry name" value="HIS_KIN"/>
    <property type="match status" value="1"/>
</dbReference>
<dbReference type="SUPFAM" id="SSF55874">
    <property type="entry name" value="ATPase domain of HSP90 chaperone/DNA topoisomerase II/histidine kinase"/>
    <property type="match status" value="1"/>
</dbReference>
<evidence type="ECO:0000256" key="3">
    <source>
        <dbReference type="ARBA" id="ARBA00022553"/>
    </source>
</evidence>
<keyword evidence="6" id="KW-0418">Kinase</keyword>
<dbReference type="PRINTS" id="PR00344">
    <property type="entry name" value="BCTRLSENSOR"/>
</dbReference>
<keyword evidence="10" id="KW-0535">Nitrogen fixation</keyword>
<dbReference type="Pfam" id="PF00512">
    <property type="entry name" value="HisKA"/>
    <property type="match status" value="1"/>
</dbReference>
<evidence type="ECO:0000256" key="7">
    <source>
        <dbReference type="ARBA" id="ARBA00022801"/>
    </source>
</evidence>
<dbReference type="Proteomes" id="UP001501337">
    <property type="component" value="Unassembled WGS sequence"/>
</dbReference>
<evidence type="ECO:0000256" key="8">
    <source>
        <dbReference type="ARBA" id="ARBA00022840"/>
    </source>
</evidence>
<dbReference type="SMART" id="SM00388">
    <property type="entry name" value="HisKA"/>
    <property type="match status" value="1"/>
</dbReference>
<dbReference type="NCBIfam" id="NF008293">
    <property type="entry name" value="PRK11073.1"/>
    <property type="match status" value="1"/>
</dbReference>
<dbReference type="Pfam" id="PF00989">
    <property type="entry name" value="PAS"/>
    <property type="match status" value="1"/>
</dbReference>
<evidence type="ECO:0000256" key="12">
    <source>
        <dbReference type="ARBA" id="ARBA00039567"/>
    </source>
</evidence>
<keyword evidence="7" id="KW-0378">Hydrolase</keyword>
<dbReference type="Pfam" id="PF02518">
    <property type="entry name" value="HATPase_c"/>
    <property type="match status" value="1"/>
</dbReference>
<dbReference type="InterPro" id="IPR000014">
    <property type="entry name" value="PAS"/>
</dbReference>
<evidence type="ECO:0000256" key="10">
    <source>
        <dbReference type="ARBA" id="ARBA00023231"/>
    </source>
</evidence>
<dbReference type="InterPro" id="IPR003661">
    <property type="entry name" value="HisK_dim/P_dom"/>
</dbReference>
<dbReference type="InterPro" id="IPR003594">
    <property type="entry name" value="HATPase_dom"/>
</dbReference>
<evidence type="ECO:0000256" key="13">
    <source>
        <dbReference type="ARBA" id="ARBA00042313"/>
    </source>
</evidence>
<keyword evidence="4" id="KW-0808">Transferase</keyword>
<evidence type="ECO:0000313" key="17">
    <source>
        <dbReference type="EMBL" id="GAA3966901.1"/>
    </source>
</evidence>
<dbReference type="PANTHER" id="PTHR43065:SF16">
    <property type="entry name" value="SENSORY HISTIDINE KINASE_PHOSPHATASE NTRB"/>
    <property type="match status" value="1"/>
</dbReference>
<dbReference type="PANTHER" id="PTHR43065">
    <property type="entry name" value="SENSOR HISTIDINE KINASE"/>
    <property type="match status" value="1"/>
</dbReference>
<feature type="domain" description="PAS" evidence="16">
    <location>
        <begin position="8"/>
        <end position="52"/>
    </location>
</feature>
<reference evidence="18" key="1">
    <citation type="journal article" date="2019" name="Int. J. Syst. Evol. Microbiol.">
        <title>The Global Catalogue of Microorganisms (GCM) 10K type strain sequencing project: providing services to taxonomists for standard genome sequencing and annotation.</title>
        <authorList>
            <consortium name="The Broad Institute Genomics Platform"/>
            <consortium name="The Broad Institute Genome Sequencing Center for Infectious Disease"/>
            <person name="Wu L."/>
            <person name="Ma J."/>
        </authorList>
    </citation>
    <scope>NUCLEOTIDE SEQUENCE [LARGE SCALE GENOMIC DNA]</scope>
    <source>
        <strain evidence="18">JCM 17555</strain>
    </source>
</reference>
<keyword evidence="5" id="KW-0547">Nucleotide-binding</keyword>
<dbReference type="Gene3D" id="3.30.450.20">
    <property type="entry name" value="PAS domain"/>
    <property type="match status" value="1"/>
</dbReference>
<evidence type="ECO:0000256" key="14">
    <source>
        <dbReference type="ARBA" id="ARBA00043094"/>
    </source>
</evidence>
<keyword evidence="3" id="KW-0597">Phosphoprotein</keyword>
<evidence type="ECO:0000256" key="4">
    <source>
        <dbReference type="ARBA" id="ARBA00022679"/>
    </source>
</evidence>
<proteinExistence type="predicted"/>
<dbReference type="InterPro" id="IPR005467">
    <property type="entry name" value="His_kinase_dom"/>
</dbReference>
<dbReference type="Gene3D" id="1.10.287.130">
    <property type="match status" value="1"/>
</dbReference>
<organism evidence="17 18">
    <name type="scientific">Allohahella marinimesophila</name>
    <dbReference type="NCBI Taxonomy" id="1054972"/>
    <lineage>
        <taxon>Bacteria</taxon>
        <taxon>Pseudomonadati</taxon>
        <taxon>Pseudomonadota</taxon>
        <taxon>Gammaproteobacteria</taxon>
        <taxon>Oceanospirillales</taxon>
        <taxon>Hahellaceae</taxon>
        <taxon>Allohahella</taxon>
    </lineage>
</organism>
<comment type="function">
    <text evidence="11">Member of the two-component regulatory system NtrB/NtrC, which controls expression of the nitrogen-regulated (ntr) genes in response to nitrogen limitation. Under conditions of nitrogen limitation, NtrB autophosphorylates and transfers the phosphoryl group to NtrC. In the presence of nitrogen, acts as a phosphatase that dephosphorylates and inactivates NtrC.</text>
</comment>
<dbReference type="InterPro" id="IPR004358">
    <property type="entry name" value="Sig_transdc_His_kin-like_C"/>
</dbReference>
<evidence type="ECO:0000256" key="2">
    <source>
        <dbReference type="ARBA" id="ARBA00012438"/>
    </source>
</evidence>
<dbReference type="RefSeq" id="WP_344807013.1">
    <property type="nucleotide sequence ID" value="NZ_BAABBO010000011.1"/>
</dbReference>
<evidence type="ECO:0000259" key="16">
    <source>
        <dbReference type="PROSITE" id="PS50112"/>
    </source>
</evidence>
<dbReference type="Gene3D" id="3.30.565.10">
    <property type="entry name" value="Histidine kinase-like ATPase, C-terminal domain"/>
    <property type="match status" value="1"/>
</dbReference>
<comment type="catalytic activity">
    <reaction evidence="1">
        <text>ATP + protein L-histidine = ADP + protein N-phospho-L-histidine.</text>
        <dbReference type="EC" id="2.7.13.3"/>
    </reaction>
</comment>
<keyword evidence="8" id="KW-0067">ATP-binding</keyword>
<evidence type="ECO:0000313" key="18">
    <source>
        <dbReference type="Proteomes" id="UP001501337"/>
    </source>
</evidence>
<comment type="caution">
    <text evidence="17">The sequence shown here is derived from an EMBL/GenBank/DDBJ whole genome shotgun (WGS) entry which is preliminary data.</text>
</comment>
<evidence type="ECO:0000256" key="6">
    <source>
        <dbReference type="ARBA" id="ARBA00022777"/>
    </source>
</evidence>
<dbReference type="SMART" id="SM00091">
    <property type="entry name" value="PAS"/>
    <property type="match status" value="1"/>
</dbReference>
<dbReference type="EC" id="2.7.13.3" evidence="2"/>
<evidence type="ECO:0000259" key="15">
    <source>
        <dbReference type="PROSITE" id="PS50109"/>
    </source>
</evidence>
<dbReference type="InterPro" id="IPR035965">
    <property type="entry name" value="PAS-like_dom_sf"/>
</dbReference>
<dbReference type="InterPro" id="IPR013767">
    <property type="entry name" value="PAS_fold"/>
</dbReference>
<dbReference type="SUPFAM" id="SSF47384">
    <property type="entry name" value="Homodimeric domain of signal transducing histidine kinase"/>
    <property type="match status" value="1"/>
</dbReference>
<dbReference type="EMBL" id="BAABBO010000011">
    <property type="protein sequence ID" value="GAA3966901.1"/>
    <property type="molecule type" value="Genomic_DNA"/>
</dbReference>
<evidence type="ECO:0000256" key="9">
    <source>
        <dbReference type="ARBA" id="ARBA00023012"/>
    </source>
</evidence>
<sequence>MHPKTALTDSVLARLLENLATAVLLLDHRGKVVFVNSAAEILLDSSASRMLGSHYTDCIQSEPGGLSALENGLSTEQSFGQSTVRFVLLSGNSIIVDYTISSAPAEVGGPAGEAFRLLEMQAKDHVRRISLEEELQSEHQAARVLIRNLAHEIKNPLGGIRGAAQLLGKALDSSQDTQQTTRLSVPTSGGGWSEYTNIIISEADRLKNLVDRMLGPNKALHLSEVNIHEVLERIISLIEVECGSDISIRRDYDPSIPEFTGDKEQLIQGFLNIARNAVQALTQPGTAPGFRPAIRFKTRAVRQFTLSGKLHRLVLKAEVIDNGAGVPPELLKNIFYPMVSGSASGTGLGLSITQGIIGQHSGIVECESEPGRTSFIVYLPLENAL</sequence>
<dbReference type="PROSITE" id="PS50112">
    <property type="entry name" value="PAS"/>
    <property type="match status" value="1"/>
</dbReference>
<dbReference type="CDD" id="cd00130">
    <property type="entry name" value="PAS"/>
    <property type="match status" value="1"/>
</dbReference>
<keyword evidence="9" id="KW-0902">Two-component regulatory system</keyword>
<gene>
    <name evidence="17" type="primary">glnL</name>
    <name evidence="17" type="ORF">GCM10022278_25900</name>
</gene>
<dbReference type="CDD" id="cd00082">
    <property type="entry name" value="HisKA"/>
    <property type="match status" value="1"/>
</dbReference>